<proteinExistence type="predicted"/>
<protein>
    <recommendedName>
        <fullName evidence="3">Glycosyl transferase</fullName>
    </recommendedName>
</protein>
<gene>
    <name evidence="1" type="ORF">BLX24_27215</name>
</gene>
<dbReference type="Gene3D" id="3.40.50.2000">
    <property type="entry name" value="Glycogen Phosphorylase B"/>
    <property type="match status" value="1"/>
</dbReference>
<dbReference type="Proteomes" id="UP000181790">
    <property type="component" value="Unassembled WGS sequence"/>
</dbReference>
<reference evidence="1 2" key="1">
    <citation type="submission" date="2016-10" db="EMBL/GenBank/DDBJ databases">
        <title>Arsenicibacter rosenii gen. nov., sp. nov., an efficient arsenic-methylating bacterium isolated from an arsenic-contaminated paddy soil.</title>
        <authorList>
            <person name="Huang K."/>
        </authorList>
    </citation>
    <scope>NUCLEOTIDE SEQUENCE [LARGE SCALE GENOMIC DNA]</scope>
    <source>
        <strain evidence="1 2">SM-1</strain>
    </source>
</reference>
<name>A0A1S2VCL9_9BACT</name>
<organism evidence="1 2">
    <name type="scientific">Arsenicibacter rosenii</name>
    <dbReference type="NCBI Taxonomy" id="1750698"/>
    <lineage>
        <taxon>Bacteria</taxon>
        <taxon>Pseudomonadati</taxon>
        <taxon>Bacteroidota</taxon>
        <taxon>Cytophagia</taxon>
        <taxon>Cytophagales</taxon>
        <taxon>Spirosomataceae</taxon>
        <taxon>Arsenicibacter</taxon>
    </lineage>
</organism>
<dbReference type="AlphaFoldDB" id="A0A1S2VCL9"/>
<evidence type="ECO:0000313" key="2">
    <source>
        <dbReference type="Proteomes" id="UP000181790"/>
    </source>
</evidence>
<sequence>MPGPENDLQGLICFSHLRWNFVYQRPQHLMSRASNHWPVYFWEEPVEDDTEGLQMKQVGPAIFVLCPHIAPSRMPEERIRLQGEWLAAWVQKNGLTNYAVWYYTPMMRQFSDILRPAIAIYDCMDELSGFLGAHTDLGALEGSLMQHVDLLFTGGPGLFEHKRHFHPNAYLFPSAIDFNHFSQARKELQEPADQAAVDGVKIGFCGVIDERFDTALVKQLAASQPGWQFIFLGPVVKIAPESLPTGPNLHYLGMKAYAELPAYLAHWQVAMLPFALNKATRFISPTKTPEYLAAGLPVVSTPITDVKTVYEKWACVFIGADAEAFERAIMSVLSTKAFACQKDLDNWLKSNSWEATWKRMYALIQSQLIEAPVYRQEIR</sequence>
<keyword evidence="2" id="KW-1185">Reference proteome</keyword>
<dbReference type="EMBL" id="MORL01000031">
    <property type="protein sequence ID" value="OIN55976.1"/>
    <property type="molecule type" value="Genomic_DNA"/>
</dbReference>
<comment type="caution">
    <text evidence="1">The sequence shown here is derived from an EMBL/GenBank/DDBJ whole genome shotgun (WGS) entry which is preliminary data.</text>
</comment>
<evidence type="ECO:0008006" key="3">
    <source>
        <dbReference type="Google" id="ProtNLM"/>
    </source>
</evidence>
<evidence type="ECO:0000313" key="1">
    <source>
        <dbReference type="EMBL" id="OIN55976.1"/>
    </source>
</evidence>
<dbReference type="Pfam" id="PF13692">
    <property type="entry name" value="Glyco_trans_1_4"/>
    <property type="match status" value="1"/>
</dbReference>
<accession>A0A1S2VCL9</accession>
<dbReference type="SUPFAM" id="SSF53756">
    <property type="entry name" value="UDP-Glycosyltransferase/glycogen phosphorylase"/>
    <property type="match status" value="1"/>
</dbReference>